<gene>
    <name evidence="2" type="ORF">LANO_0B06502G</name>
</gene>
<feature type="chain" id="PRO_5009235803" evidence="1">
    <location>
        <begin position="17"/>
        <end position="162"/>
    </location>
</feature>
<evidence type="ECO:0000256" key="1">
    <source>
        <dbReference type="SAM" id="SignalP"/>
    </source>
</evidence>
<evidence type="ECO:0000313" key="2">
    <source>
        <dbReference type="EMBL" id="SCU82507.1"/>
    </source>
</evidence>
<dbReference type="Proteomes" id="UP000189911">
    <property type="component" value="Chromosome B"/>
</dbReference>
<proteinExistence type="predicted"/>
<sequence length="162" mass="17837">MIHLICLYCRVSACVAILEEKWVAGNSIFVLVVDLGVNMDSFLIIQCQSIFQVAFIETASYIPSSELHPARDNDGYRPLPTDKGSTLKFKRYSPHAGIPQQDHAEDNLRNSETAPAELPSKLSASGCTNSGVCFAVASLLRPYGCYFGQFSIVVWQKRTICG</sequence>
<dbReference type="AlphaFoldDB" id="A0A1G4IZ91"/>
<name>A0A1G4IZ91_9SACH</name>
<protein>
    <submittedName>
        <fullName evidence="2">LANO_0B06502g1_1</fullName>
    </submittedName>
</protein>
<reference evidence="3" key="1">
    <citation type="submission" date="2016-03" db="EMBL/GenBank/DDBJ databases">
        <authorList>
            <person name="Devillers Hugo."/>
        </authorList>
    </citation>
    <scope>NUCLEOTIDE SEQUENCE [LARGE SCALE GENOMIC DNA]</scope>
</reference>
<evidence type="ECO:0000313" key="3">
    <source>
        <dbReference type="Proteomes" id="UP000189911"/>
    </source>
</evidence>
<organism evidence="2 3">
    <name type="scientific">Lachancea nothofagi CBS 11611</name>
    <dbReference type="NCBI Taxonomy" id="1266666"/>
    <lineage>
        <taxon>Eukaryota</taxon>
        <taxon>Fungi</taxon>
        <taxon>Dikarya</taxon>
        <taxon>Ascomycota</taxon>
        <taxon>Saccharomycotina</taxon>
        <taxon>Saccharomycetes</taxon>
        <taxon>Saccharomycetales</taxon>
        <taxon>Saccharomycetaceae</taxon>
        <taxon>Lachancea</taxon>
    </lineage>
</organism>
<feature type="signal peptide" evidence="1">
    <location>
        <begin position="1"/>
        <end position="16"/>
    </location>
</feature>
<keyword evidence="3" id="KW-1185">Reference proteome</keyword>
<keyword evidence="1" id="KW-0732">Signal</keyword>
<accession>A0A1G4IZ91</accession>
<dbReference type="EMBL" id="LT598450">
    <property type="protein sequence ID" value="SCU82507.1"/>
    <property type="molecule type" value="Genomic_DNA"/>
</dbReference>